<dbReference type="GO" id="GO:0016787">
    <property type="term" value="F:hydrolase activity"/>
    <property type="evidence" value="ECO:0007669"/>
    <property type="project" value="UniProtKB-KW"/>
</dbReference>
<gene>
    <name evidence="4" type="ORF">BX611_1655</name>
</gene>
<feature type="domain" description="BD-FAE-like" evidence="3">
    <location>
        <begin position="66"/>
        <end position="262"/>
    </location>
</feature>
<keyword evidence="5" id="KW-1185">Reference proteome</keyword>
<dbReference type="Gene3D" id="3.40.50.1820">
    <property type="entry name" value="alpha/beta hydrolase"/>
    <property type="match status" value="1"/>
</dbReference>
<evidence type="ECO:0000313" key="4">
    <source>
        <dbReference type="EMBL" id="REE82112.1"/>
    </source>
</evidence>
<dbReference type="InterPro" id="IPR050300">
    <property type="entry name" value="GDXG_lipolytic_enzyme"/>
</dbReference>
<keyword evidence="2" id="KW-0732">Signal</keyword>
<reference evidence="4 5" key="1">
    <citation type="submission" date="2018-08" db="EMBL/GenBank/DDBJ databases">
        <title>Genomic Encyclopedia of Type Strains, Phase III (KMG-III): the genomes of soil and plant-associated and newly described type strains.</title>
        <authorList>
            <person name="Whitman W."/>
        </authorList>
    </citation>
    <scope>NUCLEOTIDE SEQUENCE [LARGE SCALE GENOMIC DNA]</scope>
    <source>
        <strain evidence="4 5">325-5</strain>
    </source>
</reference>
<dbReference type="OrthoDB" id="9794725at2"/>
<sequence length="310" mass="34311">MRNLKKYCWVLVLSIGFNNMLNAQNVVVPLWKTTIPGSIINDDYKEVEIFKEGILNNTSKVSNPTLSVFLPKETIATGTAVVICPGGGYSHLAINKEGYKVAQWFNTLGITAFVLKYRLPSDLIMQDKTIGPLQDAQEALRFVRRNAKKYSIDSDKIGIMGFSAGGHLASTLATHYNQNVYKVSDSTSAKPNFSILIYPVISMEEGTTHNGSKNNLLGEDASKEITVKYSNEKQVNAETPKTFLVHATDDGSVPVENSINYYLALKNNGVFAEIHLYQQGGHGFGLGVKSTSQFWAKDCENWLKINNLMD</sequence>
<keyword evidence="1" id="KW-0378">Hydrolase</keyword>
<evidence type="ECO:0000259" key="3">
    <source>
        <dbReference type="Pfam" id="PF20434"/>
    </source>
</evidence>
<proteinExistence type="predicted"/>
<dbReference type="PANTHER" id="PTHR48081:SF6">
    <property type="entry name" value="PEPTIDASE S9 PROLYL OLIGOPEPTIDASE CATALYTIC DOMAIN-CONTAINING PROTEIN"/>
    <property type="match status" value="1"/>
</dbReference>
<comment type="caution">
    <text evidence="4">The sequence shown here is derived from an EMBL/GenBank/DDBJ whole genome shotgun (WGS) entry which is preliminary data.</text>
</comment>
<protein>
    <submittedName>
        <fullName evidence="4">Prolyl oligopeptidase family protein</fullName>
    </submittedName>
</protein>
<dbReference type="EMBL" id="QTTQ01000010">
    <property type="protein sequence ID" value="REE82112.1"/>
    <property type="molecule type" value="Genomic_DNA"/>
</dbReference>
<dbReference type="Pfam" id="PF20434">
    <property type="entry name" value="BD-FAE"/>
    <property type="match status" value="1"/>
</dbReference>
<dbReference type="AlphaFoldDB" id="A0A3D9S069"/>
<dbReference type="InterPro" id="IPR029058">
    <property type="entry name" value="AB_hydrolase_fold"/>
</dbReference>
<dbReference type="SUPFAM" id="SSF53474">
    <property type="entry name" value="alpha/beta-Hydrolases"/>
    <property type="match status" value="1"/>
</dbReference>
<organism evidence="4 5">
    <name type="scientific">Lutibacter oceani</name>
    <dbReference type="NCBI Taxonomy" id="1853311"/>
    <lineage>
        <taxon>Bacteria</taxon>
        <taxon>Pseudomonadati</taxon>
        <taxon>Bacteroidota</taxon>
        <taxon>Flavobacteriia</taxon>
        <taxon>Flavobacteriales</taxon>
        <taxon>Flavobacteriaceae</taxon>
        <taxon>Lutibacter</taxon>
    </lineage>
</organism>
<name>A0A3D9S069_9FLAO</name>
<feature type="chain" id="PRO_5017553239" evidence="2">
    <location>
        <begin position="24"/>
        <end position="310"/>
    </location>
</feature>
<evidence type="ECO:0000256" key="1">
    <source>
        <dbReference type="ARBA" id="ARBA00022801"/>
    </source>
</evidence>
<accession>A0A3D9S069</accession>
<dbReference type="RefSeq" id="WP_115879990.1">
    <property type="nucleotide sequence ID" value="NZ_QTTQ01000010.1"/>
</dbReference>
<dbReference type="InterPro" id="IPR049492">
    <property type="entry name" value="BD-FAE-like_dom"/>
</dbReference>
<dbReference type="PANTHER" id="PTHR48081">
    <property type="entry name" value="AB HYDROLASE SUPERFAMILY PROTEIN C4A8.06C"/>
    <property type="match status" value="1"/>
</dbReference>
<evidence type="ECO:0000256" key="2">
    <source>
        <dbReference type="SAM" id="SignalP"/>
    </source>
</evidence>
<evidence type="ECO:0000313" key="5">
    <source>
        <dbReference type="Proteomes" id="UP000256429"/>
    </source>
</evidence>
<feature type="signal peptide" evidence="2">
    <location>
        <begin position="1"/>
        <end position="23"/>
    </location>
</feature>
<dbReference type="Proteomes" id="UP000256429">
    <property type="component" value="Unassembled WGS sequence"/>
</dbReference>